<comment type="caution">
    <text evidence="3">The sequence shown here is derived from an EMBL/GenBank/DDBJ whole genome shotgun (WGS) entry which is preliminary data.</text>
</comment>
<keyword evidence="2" id="KW-0413">Isomerase</keyword>
<evidence type="ECO:0000313" key="4">
    <source>
        <dbReference type="Proteomes" id="UP001367508"/>
    </source>
</evidence>
<dbReference type="InterPro" id="IPR013785">
    <property type="entry name" value="Aldolase_TIM"/>
</dbReference>
<protein>
    <recommendedName>
        <fullName evidence="5">Ribulose-phosphate 3-epimerase</fullName>
    </recommendedName>
</protein>
<dbReference type="SUPFAM" id="SSF51366">
    <property type="entry name" value="Ribulose-phoshate binding barrel"/>
    <property type="match status" value="1"/>
</dbReference>
<keyword evidence="4" id="KW-1185">Reference proteome</keyword>
<dbReference type="InterPro" id="IPR011060">
    <property type="entry name" value="RibuloseP-bd_barrel"/>
</dbReference>
<dbReference type="Proteomes" id="UP001367508">
    <property type="component" value="Unassembled WGS sequence"/>
</dbReference>
<evidence type="ECO:0000256" key="2">
    <source>
        <dbReference type="ARBA" id="ARBA00023235"/>
    </source>
</evidence>
<dbReference type="GO" id="GO:0016857">
    <property type="term" value="F:racemase and epimerase activity, acting on carbohydrates and derivatives"/>
    <property type="evidence" value="ECO:0007669"/>
    <property type="project" value="InterPro"/>
</dbReference>
<evidence type="ECO:0000313" key="3">
    <source>
        <dbReference type="EMBL" id="KAK7336054.1"/>
    </source>
</evidence>
<dbReference type="GO" id="GO:0005975">
    <property type="term" value="P:carbohydrate metabolic process"/>
    <property type="evidence" value="ECO:0007669"/>
    <property type="project" value="InterPro"/>
</dbReference>
<reference evidence="3 4" key="1">
    <citation type="submission" date="2024-01" db="EMBL/GenBank/DDBJ databases">
        <title>The genomes of 5 underutilized Papilionoideae crops provide insights into root nodulation and disease resistanc.</title>
        <authorList>
            <person name="Jiang F."/>
        </authorList>
    </citation>
    <scope>NUCLEOTIDE SEQUENCE [LARGE SCALE GENOMIC DNA]</scope>
    <source>
        <strain evidence="3">LVBAO_FW01</strain>
        <tissue evidence="3">Leaves</tissue>
    </source>
</reference>
<evidence type="ECO:0008006" key="5">
    <source>
        <dbReference type="Google" id="ProtNLM"/>
    </source>
</evidence>
<name>A0AAN9LKW7_CANGL</name>
<accession>A0AAN9LKW7</accession>
<gene>
    <name evidence="3" type="ORF">VNO77_16582</name>
</gene>
<dbReference type="Gene3D" id="3.20.20.70">
    <property type="entry name" value="Aldolase class I"/>
    <property type="match status" value="1"/>
</dbReference>
<evidence type="ECO:0000256" key="1">
    <source>
        <dbReference type="ARBA" id="ARBA00022723"/>
    </source>
</evidence>
<proteinExistence type="predicted"/>
<dbReference type="Pfam" id="PF00834">
    <property type="entry name" value="Ribul_P_3_epim"/>
    <property type="match status" value="1"/>
</dbReference>
<dbReference type="EMBL" id="JAYMYQ010000004">
    <property type="protein sequence ID" value="KAK7336054.1"/>
    <property type="molecule type" value="Genomic_DNA"/>
</dbReference>
<dbReference type="InterPro" id="IPR000056">
    <property type="entry name" value="Ribul_P_3_epim-like"/>
</dbReference>
<dbReference type="GO" id="GO:0046872">
    <property type="term" value="F:metal ion binding"/>
    <property type="evidence" value="ECO:0007669"/>
    <property type="project" value="UniProtKB-KW"/>
</dbReference>
<dbReference type="AlphaFoldDB" id="A0AAN9LKW7"/>
<keyword evidence="1" id="KW-0479">Metal-binding</keyword>
<organism evidence="3 4">
    <name type="scientific">Canavalia gladiata</name>
    <name type="common">Sword bean</name>
    <name type="synonym">Dolichos gladiatus</name>
    <dbReference type="NCBI Taxonomy" id="3824"/>
    <lineage>
        <taxon>Eukaryota</taxon>
        <taxon>Viridiplantae</taxon>
        <taxon>Streptophyta</taxon>
        <taxon>Embryophyta</taxon>
        <taxon>Tracheophyta</taxon>
        <taxon>Spermatophyta</taxon>
        <taxon>Magnoliopsida</taxon>
        <taxon>eudicotyledons</taxon>
        <taxon>Gunneridae</taxon>
        <taxon>Pentapetalae</taxon>
        <taxon>rosids</taxon>
        <taxon>fabids</taxon>
        <taxon>Fabales</taxon>
        <taxon>Fabaceae</taxon>
        <taxon>Papilionoideae</taxon>
        <taxon>50 kb inversion clade</taxon>
        <taxon>NPAAA clade</taxon>
        <taxon>indigoferoid/millettioid clade</taxon>
        <taxon>Phaseoleae</taxon>
        <taxon>Canavalia</taxon>
    </lineage>
</organism>
<sequence length="88" mass="9673">MTRVAIPTGKKLVFLCFVPSPPTTFHKREPQNALFGSKLRVEGKQEAMGVTPKIAPSMLSSDFANLASEAHRMLNCGADWLHMDIMDG</sequence>
<dbReference type="PANTHER" id="PTHR11749">
    <property type="entry name" value="RIBULOSE-5-PHOSPHATE-3-EPIMERASE"/>
    <property type="match status" value="1"/>
</dbReference>